<organism evidence="2 3">
    <name type="scientific">Pseudanabaena galeata UHCC 0370</name>
    <dbReference type="NCBI Taxonomy" id="3110310"/>
    <lineage>
        <taxon>Bacteria</taxon>
        <taxon>Bacillati</taxon>
        <taxon>Cyanobacteriota</taxon>
        <taxon>Cyanophyceae</taxon>
        <taxon>Pseudanabaenales</taxon>
        <taxon>Pseudanabaenaceae</taxon>
        <taxon>Pseudanabaena</taxon>
    </lineage>
</organism>
<feature type="transmembrane region" description="Helical" evidence="1">
    <location>
        <begin position="12"/>
        <end position="34"/>
    </location>
</feature>
<evidence type="ECO:0000256" key="1">
    <source>
        <dbReference type="SAM" id="Phobius"/>
    </source>
</evidence>
<protein>
    <submittedName>
        <fullName evidence="2">Uncharacterized protein</fullName>
    </submittedName>
</protein>
<dbReference type="EMBL" id="JAYGIE010000016">
    <property type="protein sequence ID" value="MEA5477089.1"/>
    <property type="molecule type" value="Genomic_DNA"/>
</dbReference>
<evidence type="ECO:0000313" key="2">
    <source>
        <dbReference type="EMBL" id="MEA5477089.1"/>
    </source>
</evidence>
<accession>A0ABU5TFP7</accession>
<reference evidence="2 3" key="1">
    <citation type="submission" date="2023-12" db="EMBL/GenBank/DDBJ databases">
        <title>Baltic Sea Cyanobacteria.</title>
        <authorList>
            <person name="Delbaje E."/>
            <person name="Fewer D.P."/>
            <person name="Shishido T.K."/>
        </authorList>
    </citation>
    <scope>NUCLEOTIDE SEQUENCE [LARGE SCALE GENOMIC DNA]</scope>
    <source>
        <strain evidence="2 3">UHCC 0370</strain>
    </source>
</reference>
<dbReference type="RefSeq" id="WP_281009773.1">
    <property type="nucleotide sequence ID" value="NZ_JAYGIE010000016.1"/>
</dbReference>
<evidence type="ECO:0000313" key="3">
    <source>
        <dbReference type="Proteomes" id="UP001301388"/>
    </source>
</evidence>
<keyword evidence="1" id="KW-0812">Transmembrane</keyword>
<proteinExistence type="predicted"/>
<name>A0ABU5TFP7_9CYAN</name>
<gene>
    <name evidence="2" type="ORF">VB774_05595</name>
</gene>
<keyword evidence="1" id="KW-0472">Membrane</keyword>
<keyword evidence="1" id="KW-1133">Transmembrane helix</keyword>
<sequence>MPRLVGKKNNSALYTGLAMLIAAAGAVALEYFGVIDLVPDFGKETEVRSSSTSQPIKKNKSVN</sequence>
<comment type="caution">
    <text evidence="2">The sequence shown here is derived from an EMBL/GenBank/DDBJ whole genome shotgun (WGS) entry which is preliminary data.</text>
</comment>
<keyword evidence="3" id="KW-1185">Reference proteome</keyword>
<dbReference type="Proteomes" id="UP001301388">
    <property type="component" value="Unassembled WGS sequence"/>
</dbReference>